<dbReference type="Proteomes" id="UP000050640">
    <property type="component" value="Unplaced"/>
</dbReference>
<evidence type="ECO:0000256" key="8">
    <source>
        <dbReference type="ARBA" id="ARBA00078726"/>
    </source>
</evidence>
<accession>A0A0R3S1F4</accession>
<keyword evidence="2" id="KW-0645">Protease</keyword>
<evidence type="ECO:0000256" key="9">
    <source>
        <dbReference type="ARBA" id="ARBA00079301"/>
    </source>
</evidence>
<dbReference type="SUPFAM" id="SSF56235">
    <property type="entry name" value="N-terminal nucleophile aminohydrolases (Ntn hydrolases)"/>
    <property type="match status" value="1"/>
</dbReference>
<evidence type="ECO:0000256" key="4">
    <source>
        <dbReference type="ARBA" id="ARBA00022813"/>
    </source>
</evidence>
<evidence type="ECO:0000256" key="1">
    <source>
        <dbReference type="ARBA" id="ARBA00010872"/>
    </source>
</evidence>
<evidence type="ECO:0000256" key="10">
    <source>
        <dbReference type="ARBA" id="ARBA00080645"/>
    </source>
</evidence>
<keyword evidence="15" id="KW-1185">Reference proteome</keyword>
<evidence type="ECO:0000256" key="12">
    <source>
        <dbReference type="PIRSR" id="PIRSR600246-2"/>
    </source>
</evidence>
<organism evidence="15 16">
    <name type="scientific">Elaeophora elaphi</name>
    <dbReference type="NCBI Taxonomy" id="1147741"/>
    <lineage>
        <taxon>Eukaryota</taxon>
        <taxon>Metazoa</taxon>
        <taxon>Ecdysozoa</taxon>
        <taxon>Nematoda</taxon>
        <taxon>Chromadorea</taxon>
        <taxon>Rhabditida</taxon>
        <taxon>Spirurina</taxon>
        <taxon>Spiruromorpha</taxon>
        <taxon>Filarioidea</taxon>
        <taxon>Onchocercidae</taxon>
        <taxon>Elaeophora</taxon>
    </lineage>
</organism>
<evidence type="ECO:0000256" key="2">
    <source>
        <dbReference type="ARBA" id="ARBA00022670"/>
    </source>
</evidence>
<evidence type="ECO:0000256" key="7">
    <source>
        <dbReference type="ARBA" id="ARBA00066729"/>
    </source>
</evidence>
<dbReference type="PANTHER" id="PTHR10188">
    <property type="entry name" value="L-ASPARAGINASE"/>
    <property type="match status" value="1"/>
</dbReference>
<feature type="binding site" evidence="12">
    <location>
        <begin position="260"/>
        <end position="263"/>
    </location>
    <ligand>
        <name>substrate</name>
    </ligand>
</feature>
<evidence type="ECO:0000313" key="16">
    <source>
        <dbReference type="WBParaSite" id="EEL_0000849401-mRNA-1"/>
    </source>
</evidence>
<dbReference type="GO" id="GO:0003948">
    <property type="term" value="F:N4-(beta-N-acetylglucosaminyl)-L-asparaginase activity"/>
    <property type="evidence" value="ECO:0007669"/>
    <property type="project" value="UniProtKB-EC"/>
</dbReference>
<dbReference type="PANTHER" id="PTHR10188:SF6">
    <property type="entry name" value="N(4)-(BETA-N-ACETYLGLUCOSAMINYL)-L-ASPARAGINASE"/>
    <property type="match status" value="1"/>
</dbReference>
<evidence type="ECO:0000256" key="11">
    <source>
        <dbReference type="PIRSR" id="PIRSR600246-1"/>
    </source>
</evidence>
<comment type="similarity">
    <text evidence="1">Belongs to the Ntn-hydrolase family.</text>
</comment>
<evidence type="ECO:0000256" key="3">
    <source>
        <dbReference type="ARBA" id="ARBA00022801"/>
    </source>
</evidence>
<protein>
    <recommendedName>
        <fullName evidence="7">N(4)-(beta-N-acetylglucosaminyl)-L-asparaginase</fullName>
        <ecNumber evidence="7">3.5.1.26</ecNumber>
    </recommendedName>
    <alternativeName>
        <fullName evidence="9">Aspartylglucosaminidase</fullName>
    </alternativeName>
    <alternativeName>
        <fullName evidence="8">Glycosylasparaginase</fullName>
    </alternativeName>
    <alternativeName>
        <fullName evidence="10">N4-(N-acetyl-beta-glucosaminyl)-L-asparagine amidase</fullName>
    </alternativeName>
</protein>
<evidence type="ECO:0000256" key="13">
    <source>
        <dbReference type="PIRSR" id="PIRSR600246-3"/>
    </source>
</evidence>
<name>A0A0R3S1F4_9BILA</name>
<dbReference type="STRING" id="1147741.A0A0R3S1F4"/>
<dbReference type="EC" id="3.5.1.26" evidence="7"/>
<dbReference type="InterPro" id="IPR000246">
    <property type="entry name" value="Peptidase_T2"/>
</dbReference>
<evidence type="ECO:0000256" key="14">
    <source>
        <dbReference type="SAM" id="SignalP"/>
    </source>
</evidence>
<comment type="function">
    <text evidence="6">Cleaves the GlcNAc-Asn bond which joins oligosaccharides to the peptide of asparagine-linked glycoproteins.</text>
</comment>
<keyword evidence="3" id="KW-0378">Hydrolase</keyword>
<dbReference type="GO" id="GO:0008233">
    <property type="term" value="F:peptidase activity"/>
    <property type="evidence" value="ECO:0007669"/>
    <property type="project" value="UniProtKB-KW"/>
</dbReference>
<keyword evidence="14" id="KW-0732">Signal</keyword>
<dbReference type="WBParaSite" id="EEL_0000849401-mRNA-1">
    <property type="protein sequence ID" value="EEL_0000849401-mRNA-1"/>
    <property type="gene ID" value="EEL_0000849401"/>
</dbReference>
<evidence type="ECO:0000313" key="15">
    <source>
        <dbReference type="Proteomes" id="UP000050640"/>
    </source>
</evidence>
<dbReference type="Pfam" id="PF01112">
    <property type="entry name" value="Asparaginase_2"/>
    <property type="match status" value="1"/>
</dbReference>
<feature type="chain" id="PRO_5006447944" description="N(4)-(beta-N-acetylglucosaminyl)-L-asparaginase" evidence="14">
    <location>
        <begin position="21"/>
        <end position="346"/>
    </location>
</feature>
<dbReference type="GO" id="GO:0006508">
    <property type="term" value="P:proteolysis"/>
    <property type="evidence" value="ECO:0007669"/>
    <property type="project" value="UniProtKB-KW"/>
</dbReference>
<feature type="signal peptide" evidence="14">
    <location>
        <begin position="1"/>
        <end position="20"/>
    </location>
</feature>
<dbReference type="Gene3D" id="3.60.20.30">
    <property type="entry name" value="(Glycosyl)asparaginase"/>
    <property type="match status" value="1"/>
</dbReference>
<dbReference type="GO" id="GO:0005764">
    <property type="term" value="C:lysosome"/>
    <property type="evidence" value="ECO:0007669"/>
    <property type="project" value="TreeGrafter"/>
</dbReference>
<evidence type="ECO:0000256" key="6">
    <source>
        <dbReference type="ARBA" id="ARBA00053295"/>
    </source>
</evidence>
<feature type="site" description="Cleavage; by autolysis" evidence="13">
    <location>
        <begin position="208"/>
        <end position="209"/>
    </location>
</feature>
<sequence>MMIWFQALIYFYILLRNCQSEVPLVITTWGTDDFQAATRKAFWTLMKTHDRMESLLEGLTECEQLQCDGTVGFGGSPDENGETRLDALVYDGLNHEMGAVGSLPNVKNAARVAYAVMKYTKHSILVGEHAADFAVEMGFKRESLCTNSSNLMHEKWIEQNCQPNYRKNVSPDPSKFCGPYKPANDKDRFTYSAKSNHWNIKVNRRSHDTIGMIVIDFEYNIAAGTSTNGANHKVPGRIGDSPVPGAGAYADNDVGAAVSTGDGDIMMRFVSSFQTVHYIREGKTPTEAAEITIHAISRKYPNFMGAIVAVNKKGQVGAACHGMDFFNFCVKNQNFTKVKILSVRCI</sequence>
<proteinExistence type="inferred from homology"/>
<keyword evidence="4" id="KW-0068">Autocatalytic cleavage</keyword>
<comment type="catalytic activity">
    <reaction evidence="5">
        <text>N(4)-(beta-N-acetyl-D-glucosaminyl)-L-asparagine + H2O = N-acetyl-beta-D-glucosaminylamine + L-aspartate + H(+)</text>
        <dbReference type="Rhea" id="RHEA:11544"/>
        <dbReference type="ChEBI" id="CHEBI:15377"/>
        <dbReference type="ChEBI" id="CHEBI:15378"/>
        <dbReference type="ChEBI" id="CHEBI:15947"/>
        <dbReference type="ChEBI" id="CHEBI:29991"/>
        <dbReference type="ChEBI" id="CHEBI:58080"/>
        <dbReference type="EC" id="3.5.1.26"/>
    </reaction>
</comment>
<dbReference type="FunFam" id="3.60.20.30:FF:000003">
    <property type="entry name" value="N(4)-(Beta-N-acetylglucosaminyl)-L-asparaginase isoform X1"/>
    <property type="match status" value="1"/>
</dbReference>
<feature type="active site" description="Nucleophile" evidence="11">
    <location>
        <position position="209"/>
    </location>
</feature>
<dbReference type="AlphaFoldDB" id="A0A0R3S1F4"/>
<dbReference type="InterPro" id="IPR029055">
    <property type="entry name" value="Ntn_hydrolases_N"/>
</dbReference>
<reference evidence="16" key="1">
    <citation type="submission" date="2017-02" db="UniProtKB">
        <authorList>
            <consortium name="WormBaseParasite"/>
        </authorList>
    </citation>
    <scope>IDENTIFICATION</scope>
</reference>
<evidence type="ECO:0000256" key="5">
    <source>
        <dbReference type="ARBA" id="ARBA00050421"/>
    </source>
</evidence>
<feature type="binding site" evidence="12">
    <location>
        <begin position="237"/>
        <end position="240"/>
    </location>
    <ligand>
        <name>substrate</name>
    </ligand>
</feature>
<dbReference type="CDD" id="cd04513">
    <property type="entry name" value="Glycosylasparaginase"/>
    <property type="match status" value="1"/>
</dbReference>